<dbReference type="AlphaFoldDB" id="A0A7J7G107"/>
<feature type="region of interest" description="Disordered" evidence="1">
    <location>
        <begin position="1"/>
        <end position="40"/>
    </location>
</feature>
<organism evidence="2 3">
    <name type="scientific">Camellia sinensis</name>
    <name type="common">Tea plant</name>
    <name type="synonym">Thea sinensis</name>
    <dbReference type="NCBI Taxonomy" id="4442"/>
    <lineage>
        <taxon>Eukaryota</taxon>
        <taxon>Viridiplantae</taxon>
        <taxon>Streptophyta</taxon>
        <taxon>Embryophyta</taxon>
        <taxon>Tracheophyta</taxon>
        <taxon>Spermatophyta</taxon>
        <taxon>Magnoliopsida</taxon>
        <taxon>eudicotyledons</taxon>
        <taxon>Gunneridae</taxon>
        <taxon>Pentapetalae</taxon>
        <taxon>asterids</taxon>
        <taxon>Ericales</taxon>
        <taxon>Theaceae</taxon>
        <taxon>Camellia</taxon>
    </lineage>
</organism>
<reference evidence="2 3" key="2">
    <citation type="submission" date="2020-07" db="EMBL/GenBank/DDBJ databases">
        <title>Genome assembly of wild tea tree DASZ reveals pedigree and selection history of tea varieties.</title>
        <authorList>
            <person name="Zhang W."/>
        </authorList>
    </citation>
    <scope>NUCLEOTIDE SEQUENCE [LARGE SCALE GENOMIC DNA]</scope>
    <source>
        <strain evidence="3">cv. G240</strain>
        <tissue evidence="2">Leaf</tissue>
    </source>
</reference>
<name>A0A7J7G107_CAMSI</name>
<proteinExistence type="predicted"/>
<reference evidence="3" key="1">
    <citation type="journal article" date="2020" name="Nat. Commun.">
        <title>Genome assembly of wild tea tree DASZ reveals pedigree and selection history of tea varieties.</title>
        <authorList>
            <person name="Zhang W."/>
            <person name="Zhang Y."/>
            <person name="Qiu H."/>
            <person name="Guo Y."/>
            <person name="Wan H."/>
            <person name="Zhang X."/>
            <person name="Scossa F."/>
            <person name="Alseekh S."/>
            <person name="Zhang Q."/>
            <person name="Wang P."/>
            <person name="Xu L."/>
            <person name="Schmidt M.H."/>
            <person name="Jia X."/>
            <person name="Li D."/>
            <person name="Zhu A."/>
            <person name="Guo F."/>
            <person name="Chen W."/>
            <person name="Ni D."/>
            <person name="Usadel B."/>
            <person name="Fernie A.R."/>
            <person name="Wen W."/>
        </authorList>
    </citation>
    <scope>NUCLEOTIDE SEQUENCE [LARGE SCALE GENOMIC DNA]</scope>
    <source>
        <strain evidence="3">cv. G240</strain>
    </source>
</reference>
<evidence type="ECO:0000313" key="3">
    <source>
        <dbReference type="Proteomes" id="UP000593564"/>
    </source>
</evidence>
<comment type="caution">
    <text evidence="2">The sequence shown here is derived from an EMBL/GenBank/DDBJ whole genome shotgun (WGS) entry which is preliminary data.</text>
</comment>
<protein>
    <submittedName>
        <fullName evidence="2">Uncharacterized protein</fullName>
    </submittedName>
</protein>
<evidence type="ECO:0000256" key="1">
    <source>
        <dbReference type="SAM" id="MobiDB-lite"/>
    </source>
</evidence>
<feature type="compositionally biased region" description="Low complexity" evidence="1">
    <location>
        <begin position="11"/>
        <end position="22"/>
    </location>
</feature>
<keyword evidence="3" id="KW-1185">Reference proteome</keyword>
<accession>A0A7J7G107</accession>
<dbReference type="Proteomes" id="UP000593564">
    <property type="component" value="Unassembled WGS sequence"/>
</dbReference>
<evidence type="ECO:0000313" key="2">
    <source>
        <dbReference type="EMBL" id="KAF5932944.1"/>
    </source>
</evidence>
<gene>
    <name evidence="2" type="ORF">HYC85_029115</name>
</gene>
<dbReference type="EMBL" id="JACBKZ010000014">
    <property type="protein sequence ID" value="KAF5932944.1"/>
    <property type="molecule type" value="Genomic_DNA"/>
</dbReference>
<sequence>MTSQRGHKSGSESSQIFSQFSEVQNSANRGNMRHGNGFPSEAIKHASFNHFETELWQPL</sequence>